<proteinExistence type="predicted"/>
<keyword evidence="2" id="KW-1185">Reference proteome</keyword>
<sequence length="91" mass="10000">MSLLIESVSPSKRTILKKKESFLSKVAPVGISCGCQFAVGLKISFIPLIESSSLHLSFNKSFEARSNSTQNNRDKRKCLQNLTSQGKLLAL</sequence>
<dbReference type="Proteomes" id="UP000785679">
    <property type="component" value="Unassembled WGS sequence"/>
</dbReference>
<reference evidence="1" key="1">
    <citation type="submission" date="2019-06" db="EMBL/GenBank/DDBJ databases">
        <authorList>
            <person name="Zheng W."/>
        </authorList>
    </citation>
    <scope>NUCLEOTIDE SEQUENCE</scope>
    <source>
        <strain evidence="1">QDHG01</strain>
    </source>
</reference>
<organism evidence="1 2">
    <name type="scientific">Halteria grandinella</name>
    <dbReference type="NCBI Taxonomy" id="5974"/>
    <lineage>
        <taxon>Eukaryota</taxon>
        <taxon>Sar</taxon>
        <taxon>Alveolata</taxon>
        <taxon>Ciliophora</taxon>
        <taxon>Intramacronucleata</taxon>
        <taxon>Spirotrichea</taxon>
        <taxon>Stichotrichia</taxon>
        <taxon>Sporadotrichida</taxon>
        <taxon>Halteriidae</taxon>
        <taxon>Halteria</taxon>
    </lineage>
</organism>
<accession>A0A8J8NTL6</accession>
<dbReference type="AlphaFoldDB" id="A0A8J8NTL6"/>
<dbReference type="EMBL" id="RRYP01006035">
    <property type="protein sequence ID" value="TNV81526.1"/>
    <property type="molecule type" value="Genomic_DNA"/>
</dbReference>
<evidence type="ECO:0000313" key="2">
    <source>
        <dbReference type="Proteomes" id="UP000785679"/>
    </source>
</evidence>
<protein>
    <submittedName>
        <fullName evidence="1">Uncharacterized protein</fullName>
    </submittedName>
</protein>
<gene>
    <name evidence="1" type="ORF">FGO68_gene8343</name>
</gene>
<name>A0A8J8NTL6_HALGN</name>
<evidence type="ECO:0000313" key="1">
    <source>
        <dbReference type="EMBL" id="TNV81526.1"/>
    </source>
</evidence>
<comment type="caution">
    <text evidence="1">The sequence shown here is derived from an EMBL/GenBank/DDBJ whole genome shotgun (WGS) entry which is preliminary data.</text>
</comment>